<keyword evidence="2 7" id="KW-0732">Signal</keyword>
<evidence type="ECO:0000256" key="4">
    <source>
        <dbReference type="ARBA" id="ARBA00023180"/>
    </source>
</evidence>
<evidence type="ECO:0000256" key="7">
    <source>
        <dbReference type="SAM" id="SignalP"/>
    </source>
</evidence>
<proteinExistence type="inferred from homology"/>
<dbReference type="PROSITE" id="PS52011">
    <property type="entry name" value="PEPTIDASE_M2"/>
    <property type="match status" value="1"/>
</dbReference>
<sequence length="119" mass="13959">MLLFNIFLILTVICAAKFCASQDYSDEETAKKFLEFLNANKSQEYKTLSNANWNYSTNLNPFTKKILLQETARSEQLDRIFWEELIKYKYETFKDPLVRRQFKKLSILGSAALGDKAQR</sequence>
<dbReference type="GO" id="GO:0008237">
    <property type="term" value="F:metallopeptidase activity"/>
    <property type="evidence" value="ECO:0007669"/>
    <property type="project" value="InterPro"/>
</dbReference>
<dbReference type="GO" id="GO:0008241">
    <property type="term" value="F:peptidyl-dipeptidase activity"/>
    <property type="evidence" value="ECO:0007669"/>
    <property type="project" value="InterPro"/>
</dbReference>
<dbReference type="EMBL" id="NCKU01002649">
    <property type="protein sequence ID" value="RWS09101.1"/>
    <property type="molecule type" value="Genomic_DNA"/>
</dbReference>
<protein>
    <submittedName>
        <fullName evidence="8">Angiotensin-converting enzyme-like protein</fullName>
    </submittedName>
</protein>
<feature type="non-terminal residue" evidence="8">
    <location>
        <position position="119"/>
    </location>
</feature>
<dbReference type="OrthoDB" id="10029630at2759"/>
<keyword evidence="4 5" id="KW-0325">Glycoprotein</keyword>
<dbReference type="SUPFAM" id="SSF55486">
    <property type="entry name" value="Metalloproteases ('zincins'), catalytic domain"/>
    <property type="match status" value="1"/>
</dbReference>
<name>A0A443R1F1_9ACAR</name>
<accession>A0A443R1F1</accession>
<keyword evidence="3" id="KW-1015">Disulfide bond</keyword>
<feature type="chain" id="PRO_5019139976" evidence="7">
    <location>
        <begin position="22"/>
        <end position="119"/>
    </location>
</feature>
<evidence type="ECO:0000256" key="1">
    <source>
        <dbReference type="ARBA" id="ARBA00008139"/>
    </source>
</evidence>
<dbReference type="GO" id="GO:0005886">
    <property type="term" value="C:plasma membrane"/>
    <property type="evidence" value="ECO:0007669"/>
    <property type="project" value="TreeGrafter"/>
</dbReference>
<evidence type="ECO:0000256" key="6">
    <source>
        <dbReference type="PROSITE-ProRule" id="PRU01355"/>
    </source>
</evidence>
<gene>
    <name evidence="8" type="ORF">B4U79_18135</name>
</gene>
<comment type="caution">
    <text evidence="8">The sequence shown here is derived from an EMBL/GenBank/DDBJ whole genome shotgun (WGS) entry which is preliminary data.</text>
</comment>
<dbReference type="Proteomes" id="UP000285301">
    <property type="component" value="Unassembled WGS sequence"/>
</dbReference>
<evidence type="ECO:0000313" key="9">
    <source>
        <dbReference type="Proteomes" id="UP000285301"/>
    </source>
</evidence>
<reference evidence="8 9" key="1">
    <citation type="journal article" date="2018" name="Gigascience">
        <title>Genomes of trombidid mites reveal novel predicted allergens and laterally-transferred genes associated with secondary metabolism.</title>
        <authorList>
            <person name="Dong X."/>
            <person name="Chaisiri K."/>
            <person name="Xia D."/>
            <person name="Armstrong S.D."/>
            <person name="Fang Y."/>
            <person name="Donnelly M.J."/>
            <person name="Kadowaki T."/>
            <person name="McGarry J.W."/>
            <person name="Darby A.C."/>
            <person name="Makepeace B.L."/>
        </authorList>
    </citation>
    <scope>NUCLEOTIDE SEQUENCE [LARGE SCALE GENOMIC DNA]</scope>
    <source>
        <strain evidence="8">UoL-WK</strain>
    </source>
</reference>
<evidence type="ECO:0000313" key="8">
    <source>
        <dbReference type="EMBL" id="RWS09101.1"/>
    </source>
</evidence>
<dbReference type="PANTHER" id="PTHR10514">
    <property type="entry name" value="ANGIOTENSIN-CONVERTING ENZYME"/>
    <property type="match status" value="1"/>
</dbReference>
<dbReference type="Pfam" id="PF01401">
    <property type="entry name" value="Peptidase_M2"/>
    <property type="match status" value="1"/>
</dbReference>
<comment type="similarity">
    <text evidence="1 6">Belongs to the peptidase M2 family.</text>
</comment>
<evidence type="ECO:0000256" key="3">
    <source>
        <dbReference type="ARBA" id="ARBA00023157"/>
    </source>
</evidence>
<organism evidence="8 9">
    <name type="scientific">Dinothrombium tinctorium</name>
    <dbReference type="NCBI Taxonomy" id="1965070"/>
    <lineage>
        <taxon>Eukaryota</taxon>
        <taxon>Metazoa</taxon>
        <taxon>Ecdysozoa</taxon>
        <taxon>Arthropoda</taxon>
        <taxon>Chelicerata</taxon>
        <taxon>Arachnida</taxon>
        <taxon>Acari</taxon>
        <taxon>Acariformes</taxon>
        <taxon>Trombidiformes</taxon>
        <taxon>Prostigmata</taxon>
        <taxon>Anystina</taxon>
        <taxon>Parasitengona</taxon>
        <taxon>Trombidioidea</taxon>
        <taxon>Trombidiidae</taxon>
        <taxon>Dinothrombium</taxon>
    </lineage>
</organism>
<evidence type="ECO:0000256" key="2">
    <source>
        <dbReference type="ARBA" id="ARBA00022729"/>
    </source>
</evidence>
<dbReference type="GO" id="GO:0006508">
    <property type="term" value="P:proteolysis"/>
    <property type="evidence" value="ECO:0007669"/>
    <property type="project" value="InterPro"/>
</dbReference>
<comment type="caution">
    <text evidence="6">Lacks conserved residue(s) required for the propagation of feature annotation.</text>
</comment>
<evidence type="ECO:0000256" key="5">
    <source>
        <dbReference type="PIRSR" id="PIRSR601548-10"/>
    </source>
</evidence>
<dbReference type="InterPro" id="IPR001548">
    <property type="entry name" value="Peptidase_M2"/>
</dbReference>
<dbReference type="AlphaFoldDB" id="A0A443R1F1"/>
<feature type="signal peptide" evidence="7">
    <location>
        <begin position="1"/>
        <end position="21"/>
    </location>
</feature>
<dbReference type="PANTHER" id="PTHR10514:SF27">
    <property type="entry name" value="ANGIOTENSIN-CONVERTING ENZYME"/>
    <property type="match status" value="1"/>
</dbReference>
<keyword evidence="9" id="KW-1185">Reference proteome</keyword>
<feature type="glycosylation site" description="N-linked (GlcNAc...) asparagine" evidence="5">
    <location>
        <position position="58"/>
    </location>
</feature>